<dbReference type="RefSeq" id="WP_345218792.1">
    <property type="nucleotide sequence ID" value="NZ_BAABGN010000013.1"/>
</dbReference>
<dbReference type="Pfam" id="PF01597">
    <property type="entry name" value="GCV_H"/>
    <property type="match status" value="1"/>
</dbReference>
<dbReference type="InterPro" id="IPR000089">
    <property type="entry name" value="Biotin_lipoyl"/>
</dbReference>
<keyword evidence="6" id="KW-1185">Reference proteome</keyword>
<dbReference type="SUPFAM" id="SSF51230">
    <property type="entry name" value="Single hybrid motif"/>
    <property type="match status" value="1"/>
</dbReference>
<comment type="subunit">
    <text evidence="3">The glycine cleavage system is composed of four proteins: P, T, L and H.</text>
</comment>
<dbReference type="HAMAP" id="MF_00272">
    <property type="entry name" value="GcvH"/>
    <property type="match status" value="1"/>
</dbReference>
<evidence type="ECO:0000256" key="1">
    <source>
        <dbReference type="ARBA" id="ARBA00009249"/>
    </source>
</evidence>
<protein>
    <recommendedName>
        <fullName evidence="3">Glycine cleavage system H protein</fullName>
    </recommendedName>
</protein>
<dbReference type="PANTHER" id="PTHR11715:SF3">
    <property type="entry name" value="GLYCINE CLEAVAGE SYSTEM H PROTEIN-RELATED"/>
    <property type="match status" value="1"/>
</dbReference>
<keyword evidence="2 3" id="KW-0450">Lipoyl</keyword>
<comment type="cofactor">
    <cofactor evidence="3">
        <name>(R)-lipoate</name>
        <dbReference type="ChEBI" id="CHEBI:83088"/>
    </cofactor>
    <text evidence="3">Binds 1 lipoyl cofactor covalently.</text>
</comment>
<gene>
    <name evidence="3 5" type="primary">gcvH</name>
    <name evidence="5" type="ORF">GCM10023169_39830</name>
</gene>
<dbReference type="InterPro" id="IPR033753">
    <property type="entry name" value="GCV_H/Fam206"/>
</dbReference>
<evidence type="ECO:0000256" key="2">
    <source>
        <dbReference type="ARBA" id="ARBA00022823"/>
    </source>
</evidence>
<dbReference type="Proteomes" id="UP001500622">
    <property type="component" value="Unassembled WGS sequence"/>
</dbReference>
<name>A0ABP8LNL7_9MICO</name>
<comment type="similarity">
    <text evidence="1 3">Belongs to the GcvH family.</text>
</comment>
<dbReference type="CDD" id="cd06848">
    <property type="entry name" value="GCS_H"/>
    <property type="match status" value="1"/>
</dbReference>
<sequence length="128" mass="13624">MSSYPDDRQYTADHEWIAVDGDTARVGITVYAAEALGDVVYLDLPELGTAVVAGETCGEIESTKSVSDLVAPADGEVLSLNDAAIDSPETVNSDPYEEGWLYTLRVAELPDDLMDADAYAEFVDGADA</sequence>
<dbReference type="Gene3D" id="2.40.50.100">
    <property type="match status" value="1"/>
</dbReference>
<dbReference type="InterPro" id="IPR011053">
    <property type="entry name" value="Single_hybrid_motif"/>
</dbReference>
<evidence type="ECO:0000313" key="5">
    <source>
        <dbReference type="EMBL" id="GAA4433145.1"/>
    </source>
</evidence>
<feature type="modified residue" description="N6-lipoyllysine" evidence="3">
    <location>
        <position position="64"/>
    </location>
</feature>
<comment type="function">
    <text evidence="3">The glycine cleavage system catalyzes the degradation of glycine. The H protein shuttles the methylamine group of glycine from the P protein to the T protein.</text>
</comment>
<dbReference type="NCBIfam" id="NF002270">
    <property type="entry name" value="PRK01202.1"/>
    <property type="match status" value="1"/>
</dbReference>
<evidence type="ECO:0000259" key="4">
    <source>
        <dbReference type="PROSITE" id="PS50968"/>
    </source>
</evidence>
<organism evidence="5 6">
    <name type="scientific">Georgenia halophila</name>
    <dbReference type="NCBI Taxonomy" id="620889"/>
    <lineage>
        <taxon>Bacteria</taxon>
        <taxon>Bacillati</taxon>
        <taxon>Actinomycetota</taxon>
        <taxon>Actinomycetes</taxon>
        <taxon>Micrococcales</taxon>
        <taxon>Bogoriellaceae</taxon>
        <taxon>Georgenia</taxon>
    </lineage>
</organism>
<feature type="domain" description="Lipoyl-binding" evidence="4">
    <location>
        <begin position="23"/>
        <end position="105"/>
    </location>
</feature>
<reference evidence="6" key="1">
    <citation type="journal article" date="2019" name="Int. J. Syst. Evol. Microbiol.">
        <title>The Global Catalogue of Microorganisms (GCM) 10K type strain sequencing project: providing services to taxonomists for standard genome sequencing and annotation.</title>
        <authorList>
            <consortium name="The Broad Institute Genomics Platform"/>
            <consortium name="The Broad Institute Genome Sequencing Center for Infectious Disease"/>
            <person name="Wu L."/>
            <person name="Ma J."/>
        </authorList>
    </citation>
    <scope>NUCLEOTIDE SEQUENCE [LARGE SCALE GENOMIC DNA]</scope>
    <source>
        <strain evidence="6">JCM 17810</strain>
    </source>
</reference>
<evidence type="ECO:0000256" key="3">
    <source>
        <dbReference type="HAMAP-Rule" id="MF_00272"/>
    </source>
</evidence>
<dbReference type="InterPro" id="IPR002930">
    <property type="entry name" value="GCV_H"/>
</dbReference>
<dbReference type="InterPro" id="IPR003016">
    <property type="entry name" value="2-oxoA_DH_lipoyl-BS"/>
</dbReference>
<dbReference type="PANTHER" id="PTHR11715">
    <property type="entry name" value="GLYCINE CLEAVAGE SYSTEM H PROTEIN"/>
    <property type="match status" value="1"/>
</dbReference>
<accession>A0ABP8LNL7</accession>
<dbReference type="EMBL" id="BAABGN010000013">
    <property type="protein sequence ID" value="GAA4433145.1"/>
    <property type="molecule type" value="Genomic_DNA"/>
</dbReference>
<dbReference type="NCBIfam" id="TIGR00527">
    <property type="entry name" value="gcvH"/>
    <property type="match status" value="1"/>
</dbReference>
<dbReference type="PROSITE" id="PS50968">
    <property type="entry name" value="BIOTINYL_LIPOYL"/>
    <property type="match status" value="1"/>
</dbReference>
<dbReference type="PROSITE" id="PS00189">
    <property type="entry name" value="LIPOYL"/>
    <property type="match status" value="1"/>
</dbReference>
<comment type="caution">
    <text evidence="5">The sequence shown here is derived from an EMBL/GenBank/DDBJ whole genome shotgun (WGS) entry which is preliminary data.</text>
</comment>
<proteinExistence type="inferred from homology"/>
<evidence type="ECO:0000313" key="6">
    <source>
        <dbReference type="Proteomes" id="UP001500622"/>
    </source>
</evidence>
<dbReference type="InterPro" id="IPR017453">
    <property type="entry name" value="GCV_H_sub"/>
</dbReference>